<dbReference type="RefSeq" id="WP_317135698.1">
    <property type="nucleotide sequence ID" value="NZ_CP043875.1"/>
</dbReference>
<organism evidence="1 2">
    <name type="scientific">Methanochimaera problematica</name>
    <dbReference type="NCBI Taxonomy" id="2609417"/>
    <lineage>
        <taxon>Archaea</taxon>
        <taxon>Methanobacteriati</taxon>
        <taxon>Methanobacteriota</taxon>
        <taxon>Stenosarchaea group</taxon>
        <taxon>Methanomicrobia</taxon>
        <taxon>Methanomicrobiales</taxon>
        <taxon>Methanomicrobiaceae</taxon>
        <taxon>Methanochimaera</taxon>
    </lineage>
</organism>
<keyword evidence="2" id="KW-1185">Reference proteome</keyword>
<dbReference type="EMBL" id="CP043875">
    <property type="protein sequence ID" value="WOF16285.1"/>
    <property type="molecule type" value="Genomic_DNA"/>
</dbReference>
<evidence type="ECO:0000313" key="2">
    <source>
        <dbReference type="Proteomes" id="UP001301797"/>
    </source>
</evidence>
<dbReference type="KEGG" id="mefw:F1737_05940"/>
<dbReference type="GeneID" id="85229702"/>
<accession>A0AA97FBC0</accession>
<name>A0AA97FBC0_9EURY</name>
<evidence type="ECO:0000313" key="1">
    <source>
        <dbReference type="EMBL" id="WOF16285.1"/>
    </source>
</evidence>
<dbReference type="AlphaFoldDB" id="A0AA97FBC0"/>
<sequence>MRRIKIWINSVLFISVFLLICNFPVSADDKITFVRPIPDEFSQNDNFDIYLRTTYPSGSFISFNFTLDTPYPHRGKLSGKGGTGGGTCISDNRTFIFHKKESLHGFIPGDWNLTIWEDSNFDKAYSKIIHIYPAELNPDNKSTPTPPDKCYATENYPLNFKLNPDPAKTEGVFAKGQPLYLTGKGLSDSDIGIWIYKEKEQGGEDYSRFEKIKTDCNGDISGDGEILSVFNSYTIPPGRYFIYAVSGDTSLIRDSKIPESYADLEKSLSGSGLWYQKFTILAEEPVIYFNKNIPKDAVRGTQLTIDGGTNLKSETVLEIFVNPSAVDGPDYQGMIMQSVKVENNGISNIWTSTINTSVLGAGEYIISVESPKGLGEAENILNVYDQKYEIVDPAGDLLSTLTYIVDDDTKNIKEQVEIQQIPDSSRKSGEFLKTLFPLEILQITEERMLNSGLSATKKEMINGILILSKGRR</sequence>
<proteinExistence type="predicted"/>
<reference evidence="1 2" key="1">
    <citation type="submission" date="2019-09" db="EMBL/GenBank/DDBJ databases">
        <title>The complete genome of Methanoplanus sp. FWC-SCC4.</title>
        <authorList>
            <person name="Chen S.-C."/>
            <person name="Zhou Y.-Z."/>
            <person name="Lai M.-C."/>
        </authorList>
    </citation>
    <scope>NUCLEOTIDE SEQUENCE [LARGE SCALE GENOMIC DNA]</scope>
    <source>
        <strain evidence="1 2">FWC-SCC4</strain>
    </source>
</reference>
<gene>
    <name evidence="1" type="ORF">F1737_05940</name>
</gene>
<dbReference type="Proteomes" id="UP001301797">
    <property type="component" value="Chromosome"/>
</dbReference>
<protein>
    <submittedName>
        <fullName evidence="1">Uncharacterized protein</fullName>
    </submittedName>
</protein>